<accession>A0A3Q1H3C1</accession>
<sequence length="92" mass="10293">VALFKFKACLVYIQEFYEVTLLNTQKSCEQKLEEVNHMADKWEKSVSVQNSACPVEEVSLRHSESAKQNFTCTCTKEAAAVTRTSRNASNGG</sequence>
<dbReference type="STRING" id="80966.ENSAPOP00000023565"/>
<dbReference type="Ensembl" id="ENSAPOT00000010957.1">
    <property type="protein sequence ID" value="ENSAPOP00000023565.1"/>
    <property type="gene ID" value="ENSAPOG00000005452.1"/>
</dbReference>
<name>A0A3Q1H3C1_9TELE</name>
<evidence type="ECO:0000313" key="2">
    <source>
        <dbReference type="Proteomes" id="UP000257200"/>
    </source>
</evidence>
<dbReference type="Proteomes" id="UP000257200">
    <property type="component" value="Unplaced"/>
</dbReference>
<organism evidence="1 2">
    <name type="scientific">Acanthochromis polyacanthus</name>
    <name type="common">spiny chromis</name>
    <dbReference type="NCBI Taxonomy" id="80966"/>
    <lineage>
        <taxon>Eukaryota</taxon>
        <taxon>Metazoa</taxon>
        <taxon>Chordata</taxon>
        <taxon>Craniata</taxon>
        <taxon>Vertebrata</taxon>
        <taxon>Euteleostomi</taxon>
        <taxon>Actinopterygii</taxon>
        <taxon>Neopterygii</taxon>
        <taxon>Teleostei</taxon>
        <taxon>Neoteleostei</taxon>
        <taxon>Acanthomorphata</taxon>
        <taxon>Ovalentaria</taxon>
        <taxon>Pomacentridae</taxon>
        <taxon>Acanthochromis</taxon>
    </lineage>
</organism>
<reference evidence="1" key="1">
    <citation type="submission" date="2025-08" db="UniProtKB">
        <authorList>
            <consortium name="Ensembl"/>
        </authorList>
    </citation>
    <scope>IDENTIFICATION</scope>
</reference>
<evidence type="ECO:0000313" key="1">
    <source>
        <dbReference type="Ensembl" id="ENSAPOP00000023565.1"/>
    </source>
</evidence>
<reference evidence="1" key="2">
    <citation type="submission" date="2025-09" db="UniProtKB">
        <authorList>
            <consortium name="Ensembl"/>
        </authorList>
    </citation>
    <scope>IDENTIFICATION</scope>
</reference>
<dbReference type="GeneTree" id="ENSGT01150000287064"/>
<keyword evidence="2" id="KW-1185">Reference proteome</keyword>
<dbReference type="InParanoid" id="A0A3Q1H3C1"/>
<dbReference type="AlphaFoldDB" id="A0A3Q1H3C1"/>
<protein>
    <submittedName>
        <fullName evidence="1">Uncharacterized protein</fullName>
    </submittedName>
</protein>
<proteinExistence type="predicted"/>